<protein>
    <submittedName>
        <fullName evidence="1">Uncharacterized protein</fullName>
    </submittedName>
</protein>
<organism evidence="1 2">
    <name type="scientific">Ammonicoccus fulvus</name>
    <dbReference type="NCBI Taxonomy" id="3138240"/>
    <lineage>
        <taxon>Bacteria</taxon>
        <taxon>Bacillati</taxon>
        <taxon>Actinomycetota</taxon>
        <taxon>Actinomycetes</taxon>
        <taxon>Propionibacteriales</taxon>
        <taxon>Propionibacteriaceae</taxon>
        <taxon>Ammonicoccus</taxon>
    </lineage>
</organism>
<dbReference type="EMBL" id="CP154795">
    <property type="protein sequence ID" value="XAN09204.1"/>
    <property type="molecule type" value="Genomic_DNA"/>
</dbReference>
<gene>
    <name evidence="1" type="ORF">AADG42_18400</name>
</gene>
<proteinExistence type="predicted"/>
<keyword evidence="2" id="KW-1185">Reference proteome</keyword>
<evidence type="ECO:0000313" key="1">
    <source>
        <dbReference type="EMBL" id="XAN09204.1"/>
    </source>
</evidence>
<reference evidence="1 2" key="1">
    <citation type="submission" date="2024-04" db="EMBL/GenBank/DDBJ databases">
        <title>Isolation of an actinomycete strain from pig manure.</title>
        <authorList>
            <person name="Gong T."/>
            <person name="Yu Z."/>
            <person name="An M."/>
            <person name="Wei C."/>
            <person name="Yang W."/>
            <person name="Liu L."/>
        </authorList>
    </citation>
    <scope>NUCLEOTIDE SEQUENCE [LARGE SCALE GENOMIC DNA]</scope>
    <source>
        <strain evidence="1 2">ZF39</strain>
    </source>
</reference>
<accession>A0ABZ3FVW4</accession>
<name>A0ABZ3FVW4_9ACTN</name>
<sequence length="401" mass="39292">MPRLMAGQFCFCGDVGRGIDAGVGEDAGCGLLGGVGGVLFVVDGDAGEQGAVEDASFGGFALVVEVVEVDQEFGELFQACSGLGVGVGEVVEPCADLVEAGADAVLLALEEVEGDRVGVVSLDELEAFGFELVALGGQELAFVLAGSFELVEHVVEDLPDVLSLGSAQGVALVGAFDLGFGAFGKDRGASAVGGLASSSGAGEVLVAVPGLVAGAFDHELGSAGAVQGAFEVVVVLLGSFAAGVVGVEVGLDTQPRLCVDEGLVGAVVADAAEGDGALVVGVGQDLVQPGGGDWFGGLRWGGSGGQAAGCEFFGQARQGPVSGGVGGEGETDEVGAFEVDLDLAGLASSGVGGADVEVAQGGFGGGAADRGFLGHAFEDFLGQVQRVELGHGGKDAVHEHP</sequence>
<dbReference type="Proteomes" id="UP001442841">
    <property type="component" value="Chromosome"/>
</dbReference>
<evidence type="ECO:0000313" key="2">
    <source>
        <dbReference type="Proteomes" id="UP001442841"/>
    </source>
</evidence>